<dbReference type="SUPFAM" id="SSF57196">
    <property type="entry name" value="EGF/Laminin"/>
    <property type="match status" value="1"/>
</dbReference>
<evidence type="ECO:0000259" key="6">
    <source>
        <dbReference type="PROSITE" id="PS50026"/>
    </source>
</evidence>
<dbReference type="PROSITE" id="PS01186">
    <property type="entry name" value="EGF_2"/>
    <property type="match status" value="1"/>
</dbReference>
<keyword evidence="8" id="KW-1185">Reference proteome</keyword>
<evidence type="ECO:0000256" key="2">
    <source>
        <dbReference type="ARBA" id="ARBA00022729"/>
    </source>
</evidence>
<reference evidence="7 8" key="1">
    <citation type="submission" date="2021-04" db="EMBL/GenBank/DDBJ databases">
        <authorList>
            <person name="Bliznina A."/>
        </authorList>
    </citation>
    <scope>NUCLEOTIDE SEQUENCE [LARGE SCALE GENOMIC DNA]</scope>
</reference>
<dbReference type="Pfam" id="PF12947">
    <property type="entry name" value="EGF_3"/>
    <property type="match status" value="1"/>
</dbReference>
<proteinExistence type="predicted"/>
<feature type="region of interest" description="Disordered" evidence="5">
    <location>
        <begin position="403"/>
        <end position="431"/>
    </location>
</feature>
<keyword evidence="1 4" id="KW-0245">EGF-like domain</keyword>
<dbReference type="PROSITE" id="PS00010">
    <property type="entry name" value="ASX_HYDROXYL"/>
    <property type="match status" value="1"/>
</dbReference>
<dbReference type="PROSITE" id="PS50026">
    <property type="entry name" value="EGF_3"/>
    <property type="match status" value="1"/>
</dbReference>
<sequence>MKLSTCFLSTFCSAAVFDKQPEGDWEVQIGENQHLWTEELIEENWEIEFDILNYEDGESSTYTGLLFLSETNNAWDRVFSVFQKGFTNVLHFSWNFESSSKNLVCEFPMNLGEWNAIKVTNTPIGQYTIAGVTESQIEISLNGVVQPDCSKKQTYHAKYGDVAVMAAHWNWQAPSNAHLKNLKIKSWDATPPGEPIFQGKMVKTLQNVKESWRLSFDLLKTQEPTEYYSNFLTFSSKCMEEQNRAASLWQGGSTTYFSVNCNDTDQSISTNACSDIAGVGRDIPLMTWQNVVFEQTKIQNTDAYRLLISYNGEQIVDRVNTAFAPFTNGGISVSKQWATAASGFIDNIDFQTWALENECAMGTAKCDANAICTDLEKFYECTCADGFVGDGFTCEAEKRSSSATSTATSTTTTTTSAPSTTTSTPTTTTTTDPCECNRVVPNMLTEKALWKWKMMKPYFTTNTASSFTVSTSRAAGLNDYQGYLIFSRKTCKQLVLDMFRGANPQHAFSFEIIDKRAPKTNHAMPNYKAFNATYYQDYPKEQKDHRSITMGFNVHKTQPDITGNLKKDAYVLQLNYPNGLPNTVTWNDLYNCVNYARPVTIPMGQNEIAQFGVDPTCDYTACVGKNIMVGF</sequence>
<dbReference type="InterPro" id="IPR024731">
    <property type="entry name" value="NELL2-like_EGF"/>
</dbReference>
<keyword evidence="3" id="KW-1015">Disulfide bond</keyword>
<keyword evidence="2" id="KW-0732">Signal</keyword>
<feature type="domain" description="EGF-like" evidence="6">
    <location>
        <begin position="355"/>
        <end position="395"/>
    </location>
</feature>
<name>A0ABN7RTS2_OIKDI</name>
<dbReference type="SMART" id="SM00179">
    <property type="entry name" value="EGF_CA"/>
    <property type="match status" value="1"/>
</dbReference>
<dbReference type="Gene3D" id="2.10.25.10">
    <property type="entry name" value="Laminin"/>
    <property type="match status" value="1"/>
</dbReference>
<dbReference type="SMART" id="SM00181">
    <property type="entry name" value="EGF"/>
    <property type="match status" value="1"/>
</dbReference>
<dbReference type="EMBL" id="OU015568">
    <property type="protein sequence ID" value="CAG5081990.1"/>
    <property type="molecule type" value="Genomic_DNA"/>
</dbReference>
<evidence type="ECO:0000256" key="5">
    <source>
        <dbReference type="SAM" id="MobiDB-lite"/>
    </source>
</evidence>
<organism evidence="7 8">
    <name type="scientific">Oikopleura dioica</name>
    <name type="common">Tunicate</name>
    <dbReference type="NCBI Taxonomy" id="34765"/>
    <lineage>
        <taxon>Eukaryota</taxon>
        <taxon>Metazoa</taxon>
        <taxon>Chordata</taxon>
        <taxon>Tunicata</taxon>
        <taxon>Appendicularia</taxon>
        <taxon>Copelata</taxon>
        <taxon>Oikopleuridae</taxon>
        <taxon>Oikopleura</taxon>
    </lineage>
</organism>
<evidence type="ECO:0000313" key="7">
    <source>
        <dbReference type="EMBL" id="CAG5081990.1"/>
    </source>
</evidence>
<evidence type="ECO:0000256" key="3">
    <source>
        <dbReference type="ARBA" id="ARBA00023157"/>
    </source>
</evidence>
<evidence type="ECO:0000256" key="4">
    <source>
        <dbReference type="PROSITE-ProRule" id="PRU00076"/>
    </source>
</evidence>
<gene>
    <name evidence="7" type="ORF">OKIOD_LOCUS1568</name>
</gene>
<dbReference type="InterPro" id="IPR000152">
    <property type="entry name" value="EGF-type_Asp/Asn_hydroxyl_site"/>
</dbReference>
<accession>A0ABN7RTS2</accession>
<protein>
    <submittedName>
        <fullName evidence="7">Oidioi.mRNA.OKI2018_I69.PAR.g10010.t1.cds</fullName>
    </submittedName>
</protein>
<evidence type="ECO:0000313" key="8">
    <source>
        <dbReference type="Proteomes" id="UP001158576"/>
    </source>
</evidence>
<dbReference type="InterPro" id="IPR000742">
    <property type="entry name" value="EGF"/>
</dbReference>
<comment type="caution">
    <text evidence="4">Lacks conserved residue(s) required for the propagation of feature annotation.</text>
</comment>
<dbReference type="InterPro" id="IPR001881">
    <property type="entry name" value="EGF-like_Ca-bd_dom"/>
</dbReference>
<dbReference type="Proteomes" id="UP001158576">
    <property type="component" value="Chromosome PAR"/>
</dbReference>
<evidence type="ECO:0000256" key="1">
    <source>
        <dbReference type="ARBA" id="ARBA00022536"/>
    </source>
</evidence>